<dbReference type="InterPro" id="IPR049056">
    <property type="entry name" value="NAD_Glu_DH_HM3"/>
</dbReference>
<feature type="domain" description="NAD-glutamate dehydrogenase ACT3" evidence="6">
    <location>
        <begin position="531"/>
        <end position="606"/>
    </location>
</feature>
<dbReference type="Pfam" id="PF21075">
    <property type="entry name" value="GDH_ACT1"/>
    <property type="match status" value="1"/>
</dbReference>
<keyword evidence="1 7" id="KW-0560">Oxidoreductase</keyword>
<dbReference type="GO" id="GO:0004352">
    <property type="term" value="F:glutamate dehydrogenase (NAD+) activity"/>
    <property type="evidence" value="ECO:0007669"/>
    <property type="project" value="UniProtKB-EC"/>
</dbReference>
<dbReference type="Pfam" id="PF21078">
    <property type="entry name" value="GDH_HM3"/>
    <property type="match status" value="1"/>
</dbReference>
<dbReference type="PANTHER" id="PTHR43403:SF1">
    <property type="entry name" value="NAD-SPECIFIC GLUTAMATE DEHYDROGENASE"/>
    <property type="match status" value="1"/>
</dbReference>
<name>A0A0C1N0Z1_9RICK</name>
<dbReference type="SUPFAM" id="SSF51735">
    <property type="entry name" value="NAD(P)-binding Rossmann-fold domains"/>
    <property type="match status" value="1"/>
</dbReference>
<dbReference type="PATRIC" id="fig|86105.3.peg.385"/>
<dbReference type="Pfam" id="PF21077">
    <property type="entry name" value="GDH_ACT3"/>
    <property type="match status" value="1"/>
</dbReference>
<feature type="domain" description="NAD-glutamate dehydrogenase ACT2" evidence="5">
    <location>
        <begin position="386"/>
        <end position="474"/>
    </location>
</feature>
<keyword evidence="8" id="KW-1185">Reference proteome</keyword>
<dbReference type="InterPro" id="IPR028971">
    <property type="entry name" value="NAD-GDH_cat"/>
</dbReference>
<organism evidence="7 8">
    <name type="scientific">Candidatus Jidaibacter acanthamoebae</name>
    <dbReference type="NCBI Taxonomy" id="86105"/>
    <lineage>
        <taxon>Bacteria</taxon>
        <taxon>Pseudomonadati</taxon>
        <taxon>Pseudomonadota</taxon>
        <taxon>Alphaproteobacteria</taxon>
        <taxon>Rickettsiales</taxon>
        <taxon>Candidatus Midichloriaceae</taxon>
        <taxon>Candidatus Jidaibacter</taxon>
    </lineage>
</organism>
<comment type="caution">
    <text evidence="7">The sequence shown here is derived from an EMBL/GenBank/DDBJ whole genome shotgun (WGS) entry which is preliminary data.</text>
</comment>
<feature type="domain" description="NAD-glutamate dehydrogenase catalytic" evidence="2">
    <location>
        <begin position="709"/>
        <end position="1203"/>
    </location>
</feature>
<dbReference type="STRING" id="86105.NF27_CG01510"/>
<dbReference type="SUPFAM" id="SSF53223">
    <property type="entry name" value="Aminoacid dehydrogenase-like, N-terminal domain"/>
    <property type="match status" value="1"/>
</dbReference>
<dbReference type="Proteomes" id="UP000031258">
    <property type="component" value="Unassembled WGS sequence"/>
</dbReference>
<dbReference type="InterPro" id="IPR049059">
    <property type="entry name" value="NAD_Glu_DH_HM1"/>
</dbReference>
<evidence type="ECO:0000259" key="2">
    <source>
        <dbReference type="Pfam" id="PF05088"/>
    </source>
</evidence>
<dbReference type="InterPro" id="IPR049064">
    <property type="entry name" value="NAD_Glu_DH_ACT3"/>
</dbReference>
<evidence type="ECO:0000259" key="3">
    <source>
        <dbReference type="Pfam" id="PF21074"/>
    </source>
</evidence>
<feature type="domain" description="NAD-specific glutamate dehydrogenase C-terminal" evidence="3">
    <location>
        <begin position="1250"/>
        <end position="1586"/>
    </location>
</feature>
<gene>
    <name evidence="7" type="ORF">NF27_CG01510</name>
</gene>
<dbReference type="InterPro" id="IPR049062">
    <property type="entry name" value="NAD_Glu_DH_ACT2"/>
</dbReference>
<dbReference type="GO" id="GO:0006538">
    <property type="term" value="P:L-glutamate catabolic process"/>
    <property type="evidence" value="ECO:0007669"/>
    <property type="project" value="InterPro"/>
</dbReference>
<sequence>MRENFMAQNDLGNNELIIEQLTLKTNDKNLKQFIKILYSSLPYDELSLFETDYLFKAAASTFRLMQSKKDEETKLHIYKPNKDKEQIILEVINKDIPFLVDSISNQLKIEDFDIHLITHQAVMIAREEDGHFISFSESKTSSKESIIQFHISKWCGDEYLASFYHIIEQVLECVNLAVNDWQPMRKKMEDAKKLIENYKLSKDPELKEENIKFLNWLINGNFVFVGCYESKIINSSVIPEKDSVMGGLKNKAYYLEESHFDGQYESEDVLFITKWDGRSLVHRTSHMDHVIIKEFNDKGKCIRTLDFLGFFTSSVYYQSVKTIPLIRKKVFNVIEKYGYPEYSHNCKELVTALENFPRGELIQMHEDELLETAKGIVSLALMPKVKLFVRQDTSKKFITCLIFIPKSRFSTEVRETIESMLCNVFNGVISSQHVNISESQLANLQITLKTEPNNIPRYDVTEIEESIVKAISVWGDYLLHALGQKYSRKDAKAKYLIYKDAFDIKYTSSFTAKEAVNDIEIIEASLQDNTVKFNLYEHEESDKRVLQLKIFSPDERLALSSTLPILEHIGFFASDVLTFKVSLKDLGAVREFYIHHFRLQFKLSEFNLTNEFKDNIEIALNKIWDQSIEDDRFNSLILFSNLNWRQANLLRAYSKYLKQINFQFTLEYVVDALVNNYELTKLLVELFELRFNPNRERSEADINKLIAHINEKLAAVKSITEDKVIKTFLNIIQATKRTNYFQTYENNQYKDYLSLKIASSEVMDIPLPKPYAEIFVFSKRVEAVHLRGGKVARGGLRWSDRSEDFRTEVLGLMKAQMTKNAVIVPVGSKGGFVLKSTTLNMSREEVFQEAIDCYKTFLSGLLDVTDNIVDGKVVAPKDVVRFDDEDPYLVVAADKGTATFSDHANEVSLKYNFWLGDAFASGGSAGYDHKKLGITAKGAWVSVERHFRELGMDIEKDPFTVVGIGDMSGDVFGNGMLLSQNIKLIAAFNHIHIFIDPNPEPEASFKERERLFYLPRSQWSDYNAKLISEGGGIFSRTDKAIKLSSQIKQVLDITEDLLSPDALIKAILEAPVDLLWNGGIGTYVKATSQTNDKIGDKANDNLRVNGKDLRCKVIGEGGNLGFTQLGRIEYAKGGGKINTDFIDNSAGVDCSDHEVNIKIAFSEALNNSKITLEERNIILDQMKDEVSELVLQDNMKQTQIISIEEERGNENLDQHAWLIKRLESKKELDRDIEFLPSIERISTLKAEGGKLTRPEISVLVAYSKNSIFNMLSEYDFLKDKFFYKYLLKYFPTVLREKSKDLIIEHKLKNQIVATMMTNDFVNMLGCCYFHQLLDDTSHDPEDLVKAFTAIREIFDISKYWKLVEDLTGNVPPHIKILLFKELQTLLKRNISWFLRHNHSLNNLDDMVKKYKDGVDQILSNYNELVSNTLLSEIELFTHMFEGYDIPLELMNGIIALKAAVSACDIVVIADIVKENVLKVAKAFYLLGEKMHLNWMLSQAKKYTSNQYIENVALRSIVSEIEDIHMELTKKEILLQKETVKVIDDSVEACCLVKTSDKEQYNQFISELKASHSDSWVSLLIIAVRRVKELMNA</sequence>
<dbReference type="EC" id="1.4.1.2" evidence="7"/>
<evidence type="ECO:0000259" key="5">
    <source>
        <dbReference type="Pfam" id="PF21076"/>
    </source>
</evidence>
<feature type="domain" description="NAD-glutamate dehydrogenase N-terminal ACT1" evidence="4">
    <location>
        <begin position="33"/>
        <end position="153"/>
    </location>
</feature>
<dbReference type="EMBL" id="JSWE01000058">
    <property type="protein sequence ID" value="KIE05971.1"/>
    <property type="molecule type" value="Genomic_DNA"/>
</dbReference>
<evidence type="ECO:0000256" key="1">
    <source>
        <dbReference type="ARBA" id="ARBA00023002"/>
    </source>
</evidence>
<evidence type="ECO:0000259" key="6">
    <source>
        <dbReference type="Pfam" id="PF21077"/>
    </source>
</evidence>
<dbReference type="Gene3D" id="3.40.50.720">
    <property type="entry name" value="NAD(P)-binding Rossmann-like Domain"/>
    <property type="match status" value="1"/>
</dbReference>
<accession>A0A0C1N0Z1</accession>
<dbReference type="InterPro" id="IPR024727">
    <property type="entry name" value="NAD_Glu_DH_N_ACT1"/>
</dbReference>
<dbReference type="PIRSF" id="PIRSF036761">
    <property type="entry name" value="GDH_Mll4104"/>
    <property type="match status" value="1"/>
</dbReference>
<dbReference type="Pfam" id="PF21073">
    <property type="entry name" value="GDH_HM1"/>
    <property type="match status" value="1"/>
</dbReference>
<evidence type="ECO:0000313" key="7">
    <source>
        <dbReference type="EMBL" id="KIE05971.1"/>
    </source>
</evidence>
<dbReference type="Pfam" id="PF05088">
    <property type="entry name" value="Bac_GDH_CD"/>
    <property type="match status" value="1"/>
</dbReference>
<evidence type="ECO:0000259" key="4">
    <source>
        <dbReference type="Pfam" id="PF21075"/>
    </source>
</evidence>
<dbReference type="InterPro" id="IPR048381">
    <property type="entry name" value="GDH_C"/>
</dbReference>
<dbReference type="InterPro" id="IPR007780">
    <property type="entry name" value="NAD_Glu_DH_bac"/>
</dbReference>
<proteinExistence type="predicted"/>
<dbReference type="InterPro" id="IPR046346">
    <property type="entry name" value="Aminoacid_DH-like_N_sf"/>
</dbReference>
<reference evidence="7 8" key="1">
    <citation type="submission" date="2014-11" db="EMBL/GenBank/DDBJ databases">
        <title>A Rickettsiales Symbiont of Amoebae With Ancient Features.</title>
        <authorList>
            <person name="Schulz F."/>
            <person name="Martijn J."/>
            <person name="Wascher F."/>
            <person name="Kostanjsek R."/>
            <person name="Ettema T.J."/>
            <person name="Horn M."/>
        </authorList>
    </citation>
    <scope>NUCLEOTIDE SEQUENCE [LARGE SCALE GENOMIC DNA]</scope>
    <source>
        <strain evidence="7 8">UWC36</strain>
    </source>
</reference>
<dbReference type="Pfam" id="PF21074">
    <property type="entry name" value="GDH_C"/>
    <property type="match status" value="1"/>
</dbReference>
<dbReference type="Pfam" id="PF21076">
    <property type="entry name" value="GDH_ACT2"/>
    <property type="match status" value="1"/>
</dbReference>
<evidence type="ECO:0000313" key="8">
    <source>
        <dbReference type="Proteomes" id="UP000031258"/>
    </source>
</evidence>
<protein>
    <submittedName>
        <fullName evidence="7">NAD-glutamate dehydrogenase</fullName>
        <ecNumber evidence="7">1.4.1.2</ecNumber>
    </submittedName>
</protein>
<dbReference type="PANTHER" id="PTHR43403">
    <property type="entry name" value="NAD-SPECIFIC GLUTAMATE DEHYDROGENASE"/>
    <property type="match status" value="1"/>
</dbReference>
<dbReference type="InterPro" id="IPR036291">
    <property type="entry name" value="NAD(P)-bd_dom_sf"/>
</dbReference>
<dbReference type="GO" id="GO:0004069">
    <property type="term" value="F:L-aspartate:2-oxoglutarate aminotransferase activity"/>
    <property type="evidence" value="ECO:0007669"/>
    <property type="project" value="InterPro"/>
</dbReference>